<dbReference type="FunFam" id="3.40.50.800:FF:000011">
    <property type="entry name" value="Proline--tRNA ligase"/>
    <property type="match status" value="1"/>
</dbReference>
<evidence type="ECO:0000313" key="8">
    <source>
        <dbReference type="EMBL" id="GAI28254.1"/>
    </source>
</evidence>
<organism evidence="8">
    <name type="scientific">marine sediment metagenome</name>
    <dbReference type="NCBI Taxonomy" id="412755"/>
    <lineage>
        <taxon>unclassified sequences</taxon>
        <taxon>metagenomes</taxon>
        <taxon>ecological metagenomes</taxon>
    </lineage>
</organism>
<evidence type="ECO:0000256" key="2">
    <source>
        <dbReference type="ARBA" id="ARBA00022598"/>
    </source>
</evidence>
<dbReference type="InterPro" id="IPR044140">
    <property type="entry name" value="ProRS_anticodon_short"/>
</dbReference>
<gene>
    <name evidence="8" type="ORF">S06H3_38046</name>
</gene>
<dbReference type="SUPFAM" id="SSF55681">
    <property type="entry name" value="Class II aaRS and biotin synthetases"/>
    <property type="match status" value="1"/>
</dbReference>
<keyword evidence="4" id="KW-0067">ATP-binding</keyword>
<dbReference type="PANTHER" id="PTHR42753">
    <property type="entry name" value="MITOCHONDRIAL RIBOSOME PROTEIN L39/PROLYL-TRNA LIGASE FAMILY MEMBER"/>
    <property type="match status" value="1"/>
</dbReference>
<evidence type="ECO:0000256" key="6">
    <source>
        <dbReference type="ARBA" id="ARBA00023146"/>
    </source>
</evidence>
<dbReference type="AlphaFoldDB" id="X1PBF6"/>
<dbReference type="InterPro" id="IPR045864">
    <property type="entry name" value="aa-tRNA-synth_II/BPL/LPL"/>
</dbReference>
<dbReference type="SUPFAM" id="SSF52954">
    <property type="entry name" value="Class II aaRS ABD-related"/>
    <property type="match status" value="1"/>
</dbReference>
<evidence type="ECO:0000256" key="1">
    <source>
        <dbReference type="ARBA" id="ARBA00022490"/>
    </source>
</evidence>
<dbReference type="GO" id="GO:0005524">
    <property type="term" value="F:ATP binding"/>
    <property type="evidence" value="ECO:0007669"/>
    <property type="project" value="UniProtKB-KW"/>
</dbReference>
<evidence type="ECO:0000259" key="7">
    <source>
        <dbReference type="Pfam" id="PF03129"/>
    </source>
</evidence>
<sequence length="147" mass="16470">TFTDENGREKPFIMGCYGIGVSRTAAAAVERYHDKDGIQWPMAIAPYHVVVVPVNVKDELQMKTAESLYKELCRKNVEVVLDDRNERPGVKFKDADLIGFPIRITVGKTVTEGIVEIKLRSSGEVFKISREQAAGKTEEIIEREISS</sequence>
<dbReference type="Gene3D" id="3.40.50.800">
    <property type="entry name" value="Anticodon-binding domain"/>
    <property type="match status" value="1"/>
</dbReference>
<name>X1PBF6_9ZZZZ</name>
<dbReference type="EMBL" id="BARV01023159">
    <property type="protein sequence ID" value="GAI28254.1"/>
    <property type="molecule type" value="Genomic_DNA"/>
</dbReference>
<keyword evidence="3" id="KW-0547">Nucleotide-binding</keyword>
<dbReference type="GO" id="GO:0004827">
    <property type="term" value="F:proline-tRNA ligase activity"/>
    <property type="evidence" value="ECO:0007669"/>
    <property type="project" value="TreeGrafter"/>
</dbReference>
<dbReference type="PANTHER" id="PTHR42753:SF2">
    <property type="entry name" value="PROLINE--TRNA LIGASE"/>
    <property type="match status" value="1"/>
</dbReference>
<keyword evidence="2" id="KW-0436">Ligase</keyword>
<keyword evidence="1" id="KW-0963">Cytoplasm</keyword>
<feature type="domain" description="Anticodon-binding" evidence="7">
    <location>
        <begin position="48"/>
        <end position="136"/>
    </location>
</feature>
<proteinExistence type="predicted"/>
<protein>
    <recommendedName>
        <fullName evidence="7">Anticodon-binding domain-containing protein</fullName>
    </recommendedName>
</protein>
<dbReference type="InterPro" id="IPR036621">
    <property type="entry name" value="Anticodon-bd_dom_sf"/>
</dbReference>
<dbReference type="GO" id="GO:0006433">
    <property type="term" value="P:prolyl-tRNA aminoacylation"/>
    <property type="evidence" value="ECO:0007669"/>
    <property type="project" value="TreeGrafter"/>
</dbReference>
<dbReference type="CDD" id="cd00861">
    <property type="entry name" value="ProRS_anticodon_short"/>
    <property type="match status" value="1"/>
</dbReference>
<feature type="non-terminal residue" evidence="8">
    <location>
        <position position="1"/>
    </location>
</feature>
<evidence type="ECO:0000256" key="4">
    <source>
        <dbReference type="ARBA" id="ARBA00022840"/>
    </source>
</evidence>
<keyword evidence="6" id="KW-0030">Aminoacyl-tRNA synthetase</keyword>
<reference evidence="8" key="1">
    <citation type="journal article" date="2014" name="Front. Microbiol.">
        <title>High frequency of phylogenetically diverse reductive dehalogenase-homologous genes in deep subseafloor sedimentary metagenomes.</title>
        <authorList>
            <person name="Kawai M."/>
            <person name="Futagami T."/>
            <person name="Toyoda A."/>
            <person name="Takaki Y."/>
            <person name="Nishi S."/>
            <person name="Hori S."/>
            <person name="Arai W."/>
            <person name="Tsubouchi T."/>
            <person name="Morono Y."/>
            <person name="Uchiyama I."/>
            <person name="Ito T."/>
            <person name="Fujiyama A."/>
            <person name="Inagaki F."/>
            <person name="Takami H."/>
        </authorList>
    </citation>
    <scope>NUCLEOTIDE SEQUENCE</scope>
    <source>
        <strain evidence="8">Expedition CK06-06</strain>
    </source>
</reference>
<dbReference type="Gene3D" id="3.30.930.10">
    <property type="entry name" value="Bira Bifunctional Protein, Domain 2"/>
    <property type="match status" value="1"/>
</dbReference>
<dbReference type="Pfam" id="PF03129">
    <property type="entry name" value="HGTP_anticodon"/>
    <property type="match status" value="1"/>
</dbReference>
<comment type="caution">
    <text evidence="8">The sequence shown here is derived from an EMBL/GenBank/DDBJ whole genome shotgun (WGS) entry which is preliminary data.</text>
</comment>
<dbReference type="InterPro" id="IPR050062">
    <property type="entry name" value="Pro-tRNA_synthetase"/>
</dbReference>
<accession>X1PBF6</accession>
<keyword evidence="5" id="KW-0648">Protein biosynthesis</keyword>
<dbReference type="GO" id="GO:0005829">
    <property type="term" value="C:cytosol"/>
    <property type="evidence" value="ECO:0007669"/>
    <property type="project" value="TreeGrafter"/>
</dbReference>
<evidence type="ECO:0000256" key="5">
    <source>
        <dbReference type="ARBA" id="ARBA00022917"/>
    </source>
</evidence>
<dbReference type="InterPro" id="IPR004154">
    <property type="entry name" value="Anticodon-bd"/>
</dbReference>
<evidence type="ECO:0000256" key="3">
    <source>
        <dbReference type="ARBA" id="ARBA00022741"/>
    </source>
</evidence>